<organism evidence="2 3">
    <name type="scientific">Stephania cephalantha</name>
    <dbReference type="NCBI Taxonomy" id="152367"/>
    <lineage>
        <taxon>Eukaryota</taxon>
        <taxon>Viridiplantae</taxon>
        <taxon>Streptophyta</taxon>
        <taxon>Embryophyta</taxon>
        <taxon>Tracheophyta</taxon>
        <taxon>Spermatophyta</taxon>
        <taxon>Magnoliopsida</taxon>
        <taxon>Ranunculales</taxon>
        <taxon>Menispermaceae</taxon>
        <taxon>Menispermoideae</taxon>
        <taxon>Cissampelideae</taxon>
        <taxon>Stephania</taxon>
    </lineage>
</organism>
<feature type="region of interest" description="Disordered" evidence="1">
    <location>
        <begin position="61"/>
        <end position="80"/>
    </location>
</feature>
<name>A0AAP0JWR6_9MAGN</name>
<evidence type="ECO:0000313" key="2">
    <source>
        <dbReference type="EMBL" id="KAK9140475.1"/>
    </source>
</evidence>
<evidence type="ECO:0000313" key="3">
    <source>
        <dbReference type="Proteomes" id="UP001419268"/>
    </source>
</evidence>
<dbReference type="EMBL" id="JBBNAG010000004">
    <property type="protein sequence ID" value="KAK9140475.1"/>
    <property type="molecule type" value="Genomic_DNA"/>
</dbReference>
<dbReference type="AlphaFoldDB" id="A0AAP0JWR6"/>
<accession>A0AAP0JWR6</accession>
<sequence>MKERKNPSRRGGRVDQEERDGDREGETENKVSCVDYRCVGCQCGCVVGLFVFDGSLIEKGHGRVSEEGDGMRAISPPKSI</sequence>
<gene>
    <name evidence="2" type="ORF">Scep_010156</name>
</gene>
<keyword evidence="3" id="KW-1185">Reference proteome</keyword>
<feature type="compositionally biased region" description="Basic and acidic residues" evidence="1">
    <location>
        <begin position="61"/>
        <end position="70"/>
    </location>
</feature>
<feature type="region of interest" description="Disordered" evidence="1">
    <location>
        <begin position="1"/>
        <end position="29"/>
    </location>
</feature>
<reference evidence="2 3" key="1">
    <citation type="submission" date="2024-01" db="EMBL/GenBank/DDBJ databases">
        <title>Genome assemblies of Stephania.</title>
        <authorList>
            <person name="Yang L."/>
        </authorList>
    </citation>
    <scope>NUCLEOTIDE SEQUENCE [LARGE SCALE GENOMIC DNA]</scope>
    <source>
        <strain evidence="2">JXDWG</strain>
        <tissue evidence="2">Leaf</tissue>
    </source>
</reference>
<evidence type="ECO:0000256" key="1">
    <source>
        <dbReference type="SAM" id="MobiDB-lite"/>
    </source>
</evidence>
<comment type="caution">
    <text evidence="2">The sequence shown here is derived from an EMBL/GenBank/DDBJ whole genome shotgun (WGS) entry which is preliminary data.</text>
</comment>
<dbReference type="Proteomes" id="UP001419268">
    <property type="component" value="Unassembled WGS sequence"/>
</dbReference>
<proteinExistence type="predicted"/>
<protein>
    <submittedName>
        <fullName evidence="2">Uncharacterized protein</fullName>
    </submittedName>
</protein>